<evidence type="ECO:0000256" key="6">
    <source>
        <dbReference type="SAM" id="MobiDB-lite"/>
    </source>
</evidence>
<dbReference type="Gene3D" id="1.20.120.1630">
    <property type="match status" value="1"/>
</dbReference>
<dbReference type="InterPro" id="IPR007269">
    <property type="entry name" value="ICMT_MeTrfase"/>
</dbReference>
<dbReference type="Proteomes" id="UP001172155">
    <property type="component" value="Unassembled WGS sequence"/>
</dbReference>
<evidence type="ECO:0000256" key="5">
    <source>
        <dbReference type="RuleBase" id="RU362022"/>
    </source>
</evidence>
<comment type="similarity">
    <text evidence="5">Belongs to the class VI-like SAM-binding methyltransferase superfamily. Isoprenylcysteine carboxyl methyltransferase family.</text>
</comment>
<dbReference type="EMBL" id="JAUKUD010000003">
    <property type="protein sequence ID" value="KAK0750090.1"/>
    <property type="molecule type" value="Genomic_DNA"/>
</dbReference>
<keyword evidence="4" id="KW-0472">Membrane</keyword>
<dbReference type="GO" id="GO:0032259">
    <property type="term" value="P:methylation"/>
    <property type="evidence" value="ECO:0007669"/>
    <property type="project" value="UniProtKB-KW"/>
</dbReference>
<dbReference type="GO" id="GO:0004671">
    <property type="term" value="F:protein C-terminal S-isoprenylcysteine carboxyl O-methyltransferase activity"/>
    <property type="evidence" value="ECO:0007669"/>
    <property type="project" value="UniProtKB-EC"/>
</dbReference>
<reference evidence="7" key="1">
    <citation type="submission" date="2023-06" db="EMBL/GenBank/DDBJ databases">
        <title>Genome-scale phylogeny and comparative genomics of the fungal order Sordariales.</title>
        <authorList>
            <consortium name="Lawrence Berkeley National Laboratory"/>
            <person name="Hensen N."/>
            <person name="Bonometti L."/>
            <person name="Westerberg I."/>
            <person name="Brannstrom I.O."/>
            <person name="Guillou S."/>
            <person name="Cros-Aarteil S."/>
            <person name="Calhoun S."/>
            <person name="Haridas S."/>
            <person name="Kuo A."/>
            <person name="Mondo S."/>
            <person name="Pangilinan J."/>
            <person name="Riley R."/>
            <person name="LaButti K."/>
            <person name="Andreopoulos B."/>
            <person name="Lipzen A."/>
            <person name="Chen C."/>
            <person name="Yanf M."/>
            <person name="Daum C."/>
            <person name="Ng V."/>
            <person name="Clum A."/>
            <person name="Steindorff A."/>
            <person name="Ohm R."/>
            <person name="Martin F."/>
            <person name="Silar P."/>
            <person name="Natvig D."/>
            <person name="Lalanne C."/>
            <person name="Gautier V."/>
            <person name="Ament-velasquez S.L."/>
            <person name="Kruys A."/>
            <person name="Hutchinson M.I."/>
            <person name="Powell A.J."/>
            <person name="Barry K."/>
            <person name="Miller A.N."/>
            <person name="Grigoriev I.V."/>
            <person name="Debuchy R."/>
            <person name="Gladieux P."/>
            <person name="Thoren M.H."/>
            <person name="Johannesson H."/>
        </authorList>
    </citation>
    <scope>NUCLEOTIDE SEQUENCE</scope>
    <source>
        <strain evidence="7">SMH3187-1</strain>
    </source>
</reference>
<gene>
    <name evidence="7" type="ORF">B0T18DRAFT_408211</name>
</gene>
<comment type="catalytic activity">
    <reaction evidence="5">
        <text>[protein]-C-terminal S-[(2E,6E)-farnesyl]-L-cysteine + S-adenosyl-L-methionine = [protein]-C-terminal S-[(2E,6E)-farnesyl]-L-cysteine methyl ester + S-adenosyl-L-homocysteine</text>
        <dbReference type="Rhea" id="RHEA:21672"/>
        <dbReference type="Rhea" id="RHEA-COMP:12125"/>
        <dbReference type="Rhea" id="RHEA-COMP:12126"/>
        <dbReference type="ChEBI" id="CHEBI:57856"/>
        <dbReference type="ChEBI" id="CHEBI:59789"/>
        <dbReference type="ChEBI" id="CHEBI:90510"/>
        <dbReference type="ChEBI" id="CHEBI:90511"/>
        <dbReference type="EC" id="2.1.1.100"/>
    </reaction>
</comment>
<organism evidence="7 8">
    <name type="scientific">Schizothecium vesticola</name>
    <dbReference type="NCBI Taxonomy" id="314040"/>
    <lineage>
        <taxon>Eukaryota</taxon>
        <taxon>Fungi</taxon>
        <taxon>Dikarya</taxon>
        <taxon>Ascomycota</taxon>
        <taxon>Pezizomycotina</taxon>
        <taxon>Sordariomycetes</taxon>
        <taxon>Sordariomycetidae</taxon>
        <taxon>Sordariales</taxon>
        <taxon>Schizotheciaceae</taxon>
        <taxon>Schizothecium</taxon>
    </lineage>
</organism>
<dbReference type="EC" id="2.1.1.100" evidence="5"/>
<keyword evidence="5" id="KW-0808">Transferase</keyword>
<dbReference type="GO" id="GO:0005789">
    <property type="term" value="C:endoplasmic reticulum membrane"/>
    <property type="evidence" value="ECO:0007669"/>
    <property type="project" value="UniProtKB-SubCell"/>
</dbReference>
<accession>A0AA40K8W1</accession>
<keyword evidence="5" id="KW-0949">S-adenosyl-L-methionine</keyword>
<keyword evidence="2" id="KW-0812">Transmembrane</keyword>
<proteinExistence type="inferred from homology"/>
<comment type="caution">
    <text evidence="7">The sequence shown here is derived from an EMBL/GenBank/DDBJ whole genome shotgun (WGS) entry which is preliminary data.</text>
</comment>
<dbReference type="AlphaFoldDB" id="A0AA40K8W1"/>
<feature type="region of interest" description="Disordered" evidence="6">
    <location>
        <begin position="29"/>
        <end position="67"/>
    </location>
</feature>
<dbReference type="Pfam" id="PF04140">
    <property type="entry name" value="ICMT"/>
    <property type="match status" value="1"/>
</dbReference>
<evidence type="ECO:0000256" key="3">
    <source>
        <dbReference type="ARBA" id="ARBA00022989"/>
    </source>
</evidence>
<evidence type="ECO:0000256" key="4">
    <source>
        <dbReference type="ARBA" id="ARBA00023136"/>
    </source>
</evidence>
<feature type="compositionally biased region" description="Basic and acidic residues" evidence="6">
    <location>
        <begin position="42"/>
        <end position="67"/>
    </location>
</feature>
<keyword evidence="3" id="KW-1133">Transmembrane helix</keyword>
<keyword evidence="8" id="KW-1185">Reference proteome</keyword>
<keyword evidence="5" id="KW-0489">Methyltransferase</keyword>
<evidence type="ECO:0000313" key="8">
    <source>
        <dbReference type="Proteomes" id="UP001172155"/>
    </source>
</evidence>
<evidence type="ECO:0000256" key="1">
    <source>
        <dbReference type="ARBA" id="ARBA00004141"/>
    </source>
</evidence>
<keyword evidence="5" id="KW-0256">Endoplasmic reticulum</keyword>
<protein>
    <recommendedName>
        <fullName evidence="5">Protein-S-isoprenylcysteine O-methyltransferase</fullName>
        <ecNumber evidence="5">2.1.1.100</ecNumber>
    </recommendedName>
</protein>
<evidence type="ECO:0000313" key="7">
    <source>
        <dbReference type="EMBL" id="KAK0750090.1"/>
    </source>
</evidence>
<dbReference type="PANTHER" id="PTHR12714">
    <property type="entry name" value="PROTEIN-S ISOPRENYLCYSTEINE O-METHYLTRANSFERASE"/>
    <property type="match status" value="1"/>
</dbReference>
<sequence length="268" mass="29256">MQPPSPSLSQATFAAAIVATAVGSYVALSPPNPSAEPTAAPKETKEKLPDSDQRPTKTSPKDGHPDTIRSLALTHPIVAKACLAPLGILSLHTAALALYFPFRIPGRLLGYAAVSPVGINPDMISWSAATALPMAVILCAGLPLRLGPYSALGRNFTFALAKPDRLTTTGIYKYVQHPSYVGLVLTLMGNAALLWRQDGVLSCWVSPSWMETLVRWKIIQAFLDTGFVMGLWMLWKRTLEEEEMLKKAFGQEWEEWHAKTARFIPGIF</sequence>
<name>A0AA40K8W1_9PEZI</name>
<comment type="subcellular location">
    <subcellularLocation>
        <location evidence="5">Endoplasmic reticulum membrane</location>
        <topology evidence="5">Multi-pass membrane protein</topology>
    </subcellularLocation>
    <subcellularLocation>
        <location evidence="1">Membrane</location>
        <topology evidence="1">Multi-pass membrane protein</topology>
    </subcellularLocation>
</comment>
<evidence type="ECO:0000256" key="2">
    <source>
        <dbReference type="ARBA" id="ARBA00022692"/>
    </source>
</evidence>
<dbReference type="PANTHER" id="PTHR12714:SF9">
    <property type="entry name" value="PROTEIN-S-ISOPRENYLCYSTEINE O-METHYLTRANSFERASE"/>
    <property type="match status" value="1"/>
</dbReference>